<evidence type="ECO:0000256" key="2">
    <source>
        <dbReference type="SAM" id="SignalP"/>
    </source>
</evidence>
<reference evidence="3" key="1">
    <citation type="journal article" date="2023" name="Mol. Phylogenet. Evol.">
        <title>Genome-scale phylogeny and comparative genomics of the fungal order Sordariales.</title>
        <authorList>
            <person name="Hensen N."/>
            <person name="Bonometti L."/>
            <person name="Westerberg I."/>
            <person name="Brannstrom I.O."/>
            <person name="Guillou S."/>
            <person name="Cros-Aarteil S."/>
            <person name="Calhoun S."/>
            <person name="Haridas S."/>
            <person name="Kuo A."/>
            <person name="Mondo S."/>
            <person name="Pangilinan J."/>
            <person name="Riley R."/>
            <person name="LaButti K."/>
            <person name="Andreopoulos B."/>
            <person name="Lipzen A."/>
            <person name="Chen C."/>
            <person name="Yan M."/>
            <person name="Daum C."/>
            <person name="Ng V."/>
            <person name="Clum A."/>
            <person name="Steindorff A."/>
            <person name="Ohm R.A."/>
            <person name="Martin F."/>
            <person name="Silar P."/>
            <person name="Natvig D.O."/>
            <person name="Lalanne C."/>
            <person name="Gautier V."/>
            <person name="Ament-Velasquez S.L."/>
            <person name="Kruys A."/>
            <person name="Hutchinson M.I."/>
            <person name="Powell A.J."/>
            <person name="Barry K."/>
            <person name="Miller A.N."/>
            <person name="Grigoriev I.V."/>
            <person name="Debuchy R."/>
            <person name="Gladieux P."/>
            <person name="Hiltunen Thoren M."/>
            <person name="Johannesson H."/>
        </authorList>
    </citation>
    <scope>NUCLEOTIDE SEQUENCE</scope>
    <source>
        <strain evidence="3">SMH4131-1</strain>
    </source>
</reference>
<dbReference type="AlphaFoldDB" id="A0AAE0I3F5"/>
<comment type="caution">
    <text evidence="3">The sequence shown here is derived from an EMBL/GenBank/DDBJ whole genome shotgun (WGS) entry which is preliminary data.</text>
</comment>
<evidence type="ECO:0000313" key="3">
    <source>
        <dbReference type="EMBL" id="KAK3317741.1"/>
    </source>
</evidence>
<feature type="compositionally biased region" description="Polar residues" evidence="1">
    <location>
        <begin position="170"/>
        <end position="187"/>
    </location>
</feature>
<organism evidence="3 4">
    <name type="scientific">Cercophora scortea</name>
    <dbReference type="NCBI Taxonomy" id="314031"/>
    <lineage>
        <taxon>Eukaryota</taxon>
        <taxon>Fungi</taxon>
        <taxon>Dikarya</taxon>
        <taxon>Ascomycota</taxon>
        <taxon>Pezizomycotina</taxon>
        <taxon>Sordariomycetes</taxon>
        <taxon>Sordariomycetidae</taxon>
        <taxon>Sordariales</taxon>
        <taxon>Lasiosphaeriaceae</taxon>
        <taxon>Cercophora</taxon>
    </lineage>
</organism>
<keyword evidence="2" id="KW-0732">Signal</keyword>
<dbReference type="EMBL" id="JAUEPO010000007">
    <property type="protein sequence ID" value="KAK3317741.1"/>
    <property type="molecule type" value="Genomic_DNA"/>
</dbReference>
<gene>
    <name evidence="3" type="ORF">B0T19DRAFT_469540</name>
</gene>
<keyword evidence="4" id="KW-1185">Reference proteome</keyword>
<evidence type="ECO:0000256" key="1">
    <source>
        <dbReference type="SAM" id="MobiDB-lite"/>
    </source>
</evidence>
<protein>
    <submittedName>
        <fullName evidence="3">Uncharacterized protein</fullName>
    </submittedName>
</protein>
<feature type="chain" id="PRO_5042280482" evidence="2">
    <location>
        <begin position="21"/>
        <end position="232"/>
    </location>
</feature>
<feature type="compositionally biased region" description="Gly residues" evidence="1">
    <location>
        <begin position="193"/>
        <end position="202"/>
    </location>
</feature>
<accession>A0AAE0I3F5</accession>
<feature type="region of interest" description="Disordered" evidence="1">
    <location>
        <begin position="170"/>
        <end position="202"/>
    </location>
</feature>
<feature type="signal peptide" evidence="2">
    <location>
        <begin position="1"/>
        <end position="20"/>
    </location>
</feature>
<reference evidence="3" key="2">
    <citation type="submission" date="2023-06" db="EMBL/GenBank/DDBJ databases">
        <authorList>
            <consortium name="Lawrence Berkeley National Laboratory"/>
            <person name="Haridas S."/>
            <person name="Hensen N."/>
            <person name="Bonometti L."/>
            <person name="Westerberg I."/>
            <person name="Brannstrom I.O."/>
            <person name="Guillou S."/>
            <person name="Cros-Aarteil S."/>
            <person name="Calhoun S."/>
            <person name="Kuo A."/>
            <person name="Mondo S."/>
            <person name="Pangilinan J."/>
            <person name="Riley R."/>
            <person name="Labutti K."/>
            <person name="Andreopoulos B."/>
            <person name="Lipzen A."/>
            <person name="Chen C."/>
            <person name="Yanf M."/>
            <person name="Daum C."/>
            <person name="Ng V."/>
            <person name="Clum A."/>
            <person name="Steindorff A."/>
            <person name="Ohm R."/>
            <person name="Martin F."/>
            <person name="Silar P."/>
            <person name="Natvig D."/>
            <person name="Lalanne C."/>
            <person name="Gautier V."/>
            <person name="Ament-Velasquez S.L."/>
            <person name="Kruys A."/>
            <person name="Hutchinson M.I."/>
            <person name="Powell A.J."/>
            <person name="Barry K."/>
            <person name="Miller A.N."/>
            <person name="Grigoriev I.V."/>
            <person name="Debuchy R."/>
            <person name="Gladieux P."/>
            <person name="Thoren M.H."/>
            <person name="Johannesson H."/>
        </authorList>
    </citation>
    <scope>NUCLEOTIDE SEQUENCE</scope>
    <source>
        <strain evidence="3">SMH4131-1</strain>
    </source>
</reference>
<dbReference type="Proteomes" id="UP001286456">
    <property type="component" value="Unassembled WGS sequence"/>
</dbReference>
<evidence type="ECO:0000313" key="4">
    <source>
        <dbReference type="Proteomes" id="UP001286456"/>
    </source>
</evidence>
<proteinExistence type="predicted"/>
<sequence>MLVSWAYTLVLAAATTTAAASATSNTVNAKDVASIFLFSEECATCEVPVAPSCSNYTMKDYCTHIVVGNNMDNCQFPGSGANCWFDKCSGSDLPATHMSVWMYGCSYIGEKRHQLVECEKHGAGKDEMGPLVYNPGDYPHNDTYDRIMNMQCHRGCGECDTSFVQAAGPSGSTPATTIATSGASPTETAAGAVGTGTAGGSGGGKSGAAQSRLLYLWKVVFVAGASLLFWAV</sequence>
<name>A0AAE0I3F5_9PEZI</name>